<feature type="domain" description="IclR-ED" evidence="2">
    <location>
        <begin position="1"/>
        <end position="107"/>
    </location>
</feature>
<dbReference type="RefSeq" id="WP_407594133.1">
    <property type="nucleotide sequence ID" value="NZ_JBHDIY010000002.1"/>
</dbReference>
<dbReference type="InterPro" id="IPR029016">
    <property type="entry name" value="GAF-like_dom_sf"/>
</dbReference>
<evidence type="ECO:0000313" key="3">
    <source>
        <dbReference type="EMBL" id="MFL4468798.1"/>
    </source>
</evidence>
<dbReference type="InterPro" id="IPR050707">
    <property type="entry name" value="HTH_MetabolicPath_Reg"/>
</dbReference>
<name>A0ABW8UUC9_9RHOB</name>
<feature type="region of interest" description="Disordered" evidence="1">
    <location>
        <begin position="102"/>
        <end position="126"/>
    </location>
</feature>
<dbReference type="Proteomes" id="UP001627408">
    <property type="component" value="Unassembled WGS sequence"/>
</dbReference>
<gene>
    <name evidence="3" type="ORF">ACERZ8_02500</name>
</gene>
<evidence type="ECO:0000259" key="2">
    <source>
        <dbReference type="PROSITE" id="PS51078"/>
    </source>
</evidence>
<sequence>MPCLFTRRCSGPRIGRSAHLGAGGAAPDKATLADELRTIARRGYARNRDALRLGVSSVAIPVFDAASRAVATCSVAYPTSRGGNEVEARLARLLMDHGRDISEAMGGTVPPDVQNAWTPSQEKAAS</sequence>
<comment type="caution">
    <text evidence="3">The sequence shown here is derived from an EMBL/GenBank/DDBJ whole genome shotgun (WGS) entry which is preliminary data.</text>
</comment>
<dbReference type="PANTHER" id="PTHR30136:SF8">
    <property type="entry name" value="TRANSCRIPTIONAL REGULATORY PROTEIN"/>
    <property type="match status" value="1"/>
</dbReference>
<dbReference type="InterPro" id="IPR014757">
    <property type="entry name" value="Tscrpt_reg_IclR_C"/>
</dbReference>
<protein>
    <submittedName>
        <fullName evidence="3">IclR family transcriptional regulator C-terminal domain-containing protein</fullName>
    </submittedName>
</protein>
<feature type="compositionally biased region" description="Polar residues" evidence="1">
    <location>
        <begin position="115"/>
        <end position="126"/>
    </location>
</feature>
<dbReference type="PANTHER" id="PTHR30136">
    <property type="entry name" value="HELIX-TURN-HELIX TRANSCRIPTIONAL REGULATOR, ICLR FAMILY"/>
    <property type="match status" value="1"/>
</dbReference>
<evidence type="ECO:0000256" key="1">
    <source>
        <dbReference type="SAM" id="MobiDB-lite"/>
    </source>
</evidence>
<reference evidence="3 4" key="1">
    <citation type="submission" date="2024-08" db="EMBL/GenBank/DDBJ databases">
        <title>Tateyamaria sp. nov., isolated from marine algae.</title>
        <authorList>
            <person name="Choi B.J."/>
            <person name="Kim J.M."/>
            <person name="Lee J.K."/>
            <person name="Choi D.G."/>
            <person name="Bayburt H."/>
            <person name="Baek J.H."/>
            <person name="Han D.M."/>
            <person name="Jeon C.O."/>
        </authorList>
    </citation>
    <scope>NUCLEOTIDE SEQUENCE [LARGE SCALE GENOMIC DNA]</scope>
    <source>
        <strain evidence="3 4">KMU-156</strain>
    </source>
</reference>
<evidence type="ECO:0000313" key="4">
    <source>
        <dbReference type="Proteomes" id="UP001627408"/>
    </source>
</evidence>
<proteinExistence type="predicted"/>
<dbReference type="SUPFAM" id="SSF55781">
    <property type="entry name" value="GAF domain-like"/>
    <property type="match status" value="1"/>
</dbReference>
<accession>A0ABW8UUC9</accession>
<dbReference type="Gene3D" id="3.30.450.40">
    <property type="match status" value="1"/>
</dbReference>
<keyword evidence="4" id="KW-1185">Reference proteome</keyword>
<dbReference type="EMBL" id="JBHDIY010000002">
    <property type="protein sequence ID" value="MFL4468798.1"/>
    <property type="molecule type" value="Genomic_DNA"/>
</dbReference>
<dbReference type="PROSITE" id="PS51078">
    <property type="entry name" value="ICLR_ED"/>
    <property type="match status" value="1"/>
</dbReference>
<dbReference type="Pfam" id="PF01614">
    <property type="entry name" value="IclR_C"/>
    <property type="match status" value="1"/>
</dbReference>
<organism evidence="3 4">
    <name type="scientific">Tateyamaria armeniaca</name>
    <dbReference type="NCBI Taxonomy" id="2518930"/>
    <lineage>
        <taxon>Bacteria</taxon>
        <taxon>Pseudomonadati</taxon>
        <taxon>Pseudomonadota</taxon>
        <taxon>Alphaproteobacteria</taxon>
        <taxon>Rhodobacterales</taxon>
        <taxon>Roseobacteraceae</taxon>
        <taxon>Tateyamaria</taxon>
    </lineage>
</organism>